<feature type="compositionally biased region" description="Low complexity" evidence="1">
    <location>
        <begin position="19"/>
        <end position="28"/>
    </location>
</feature>
<evidence type="ECO:0000259" key="2">
    <source>
        <dbReference type="Pfam" id="PF13739"/>
    </source>
</evidence>
<dbReference type="Gene3D" id="3.30.565.40">
    <property type="entry name" value="Fervidobacterium nodosum Rt17-B1 like"/>
    <property type="match status" value="1"/>
</dbReference>
<accession>A0ABT0BPG3</accession>
<dbReference type="Proteomes" id="UP001202281">
    <property type="component" value="Unassembled WGS sequence"/>
</dbReference>
<evidence type="ECO:0000313" key="3">
    <source>
        <dbReference type="EMBL" id="MCJ2186947.1"/>
    </source>
</evidence>
<dbReference type="EMBL" id="JALHLG010000009">
    <property type="protein sequence ID" value="MCJ2186947.1"/>
    <property type="molecule type" value="Genomic_DNA"/>
</dbReference>
<sequence>MAAVLAAGGCTGSQDDSRASGGSASATSVPEAEVVLPTGEAVPSEAPSEIPPEPAGAMGRSVAASNDLYEFSFSYPDAAGAIPRLKDLLDTRLYDAREQLASTSSDEEKAAKKEGFPYRPHSYGATWKVVTDLPGWLSLSAELYSYAGGAHGMSNFDSLLWDRRVEKVRKPTDLFTSTDALRKAIREPFCDALDKQREQKRGEPVQRGSGQIFTECIDPVAQTLILGSSNHETFDRIGVLVAPYEAGPYAEGTYEVTLPVTGKVMATLRPQYRMSFSLGK</sequence>
<feature type="region of interest" description="Disordered" evidence="1">
    <location>
        <begin position="1"/>
        <end position="59"/>
    </location>
</feature>
<dbReference type="Pfam" id="PF13739">
    <property type="entry name" value="PdaC"/>
    <property type="match status" value="1"/>
</dbReference>
<dbReference type="RefSeq" id="WP_243919931.1">
    <property type="nucleotide sequence ID" value="NZ_JALHLG010000009.1"/>
</dbReference>
<proteinExistence type="predicted"/>
<organism evidence="3 4">
    <name type="scientific">Novosphingobium beihaiensis</name>
    <dbReference type="NCBI Taxonomy" id="2930389"/>
    <lineage>
        <taxon>Bacteria</taxon>
        <taxon>Pseudomonadati</taxon>
        <taxon>Pseudomonadota</taxon>
        <taxon>Alphaproteobacteria</taxon>
        <taxon>Sphingomonadales</taxon>
        <taxon>Sphingomonadaceae</taxon>
        <taxon>Novosphingobium</taxon>
    </lineage>
</organism>
<feature type="domain" description="Deacetylase PdaC" evidence="2">
    <location>
        <begin position="64"/>
        <end position="154"/>
    </location>
</feature>
<comment type="caution">
    <text evidence="3">The sequence shown here is derived from an EMBL/GenBank/DDBJ whole genome shotgun (WGS) entry which is preliminary data.</text>
</comment>
<name>A0ABT0BPG3_9SPHN</name>
<gene>
    <name evidence="3" type="ORF">MTR66_08975</name>
</gene>
<evidence type="ECO:0000256" key="1">
    <source>
        <dbReference type="SAM" id="MobiDB-lite"/>
    </source>
</evidence>
<reference evidence="3 4" key="1">
    <citation type="submission" date="2022-04" db="EMBL/GenBank/DDBJ databases">
        <title>Identification of a novel bacterium isolated from mangrove sediments.</title>
        <authorList>
            <person name="Pan X."/>
        </authorList>
    </citation>
    <scope>NUCLEOTIDE SEQUENCE [LARGE SCALE GENOMIC DNA]</scope>
    <source>
        <strain evidence="3 4">B2638</strain>
    </source>
</reference>
<protein>
    <submittedName>
        <fullName evidence="3">DUF3298 and DUF4163 domain-containing protein</fullName>
    </submittedName>
</protein>
<dbReference type="InterPro" id="IPR025303">
    <property type="entry name" value="PdaC"/>
</dbReference>
<evidence type="ECO:0000313" key="4">
    <source>
        <dbReference type="Proteomes" id="UP001202281"/>
    </source>
</evidence>
<keyword evidence="4" id="KW-1185">Reference proteome</keyword>